<evidence type="ECO:0000256" key="1">
    <source>
        <dbReference type="SAM" id="Coils"/>
    </source>
</evidence>
<dbReference type="OrthoDB" id="1752889at2"/>
<dbReference type="InterPro" id="IPR014717">
    <property type="entry name" value="Transl_elong_EF1B/ribsomal_bS6"/>
</dbReference>
<feature type="coiled-coil region" evidence="1">
    <location>
        <begin position="66"/>
        <end position="103"/>
    </location>
</feature>
<evidence type="ECO:0000313" key="4">
    <source>
        <dbReference type="EMBL" id="RDY26657.1"/>
    </source>
</evidence>
<proteinExistence type="predicted"/>
<name>A0A371J1V8_9FIRM</name>
<dbReference type="GO" id="GO:0043107">
    <property type="term" value="P:type IV pilus-dependent motility"/>
    <property type="evidence" value="ECO:0007669"/>
    <property type="project" value="InterPro"/>
</dbReference>
<keyword evidence="3" id="KW-0472">Membrane</keyword>
<reference evidence="4 5" key="1">
    <citation type="journal article" date="2017" name="Genome Announc.">
        <title>Draft Genome Sequence of Romboutsia weinsteinii sp. nov. Strain CCRI-19649(T) Isolated from Surface Water.</title>
        <authorList>
            <person name="Maheux A.F."/>
            <person name="Boudreau D.K."/>
            <person name="Berube E."/>
            <person name="Boissinot M."/>
            <person name="Cantin P."/>
            <person name="Raymond F."/>
            <person name="Corbeil J."/>
            <person name="Omar R.F."/>
            <person name="Bergeron M.G."/>
        </authorList>
    </citation>
    <scope>NUCLEOTIDE SEQUENCE [LARGE SCALE GENOMIC DNA]</scope>
    <source>
        <strain evidence="4 5">CCRI-19649</strain>
    </source>
</reference>
<keyword evidence="1" id="KW-0175">Coiled coil</keyword>
<keyword evidence="5" id="KW-1185">Reference proteome</keyword>
<evidence type="ECO:0000256" key="3">
    <source>
        <dbReference type="SAM" id="Phobius"/>
    </source>
</evidence>
<evidence type="ECO:0008006" key="6">
    <source>
        <dbReference type="Google" id="ProtNLM"/>
    </source>
</evidence>
<dbReference type="InterPro" id="IPR007445">
    <property type="entry name" value="PilO"/>
</dbReference>
<dbReference type="Gene3D" id="3.30.70.60">
    <property type="match status" value="1"/>
</dbReference>
<protein>
    <recommendedName>
        <fullName evidence="6">Pilus assembly protein PilO</fullName>
    </recommendedName>
</protein>
<dbReference type="RefSeq" id="WP_094369595.1">
    <property type="nucleotide sequence ID" value="NZ_NOJY02000022.1"/>
</dbReference>
<feature type="transmembrane region" description="Helical" evidence="3">
    <location>
        <begin position="41"/>
        <end position="60"/>
    </location>
</feature>
<dbReference type="GO" id="GO:0043683">
    <property type="term" value="P:type IV pilus assembly"/>
    <property type="evidence" value="ECO:0007669"/>
    <property type="project" value="InterPro"/>
</dbReference>
<accession>A0A371J1V8</accession>
<gene>
    <name evidence="4" type="ORF">CHL78_012490</name>
</gene>
<dbReference type="Pfam" id="PF04350">
    <property type="entry name" value="PilO"/>
    <property type="match status" value="1"/>
</dbReference>
<dbReference type="Proteomes" id="UP000215694">
    <property type="component" value="Unassembled WGS sequence"/>
</dbReference>
<keyword evidence="3" id="KW-0812">Transmembrane</keyword>
<keyword evidence="3" id="KW-1133">Transmembrane helix</keyword>
<organism evidence="4 5">
    <name type="scientific">Romboutsia weinsteinii</name>
    <dbReference type="NCBI Taxonomy" id="2020949"/>
    <lineage>
        <taxon>Bacteria</taxon>
        <taxon>Bacillati</taxon>
        <taxon>Bacillota</taxon>
        <taxon>Clostridia</taxon>
        <taxon>Peptostreptococcales</taxon>
        <taxon>Peptostreptococcaceae</taxon>
        <taxon>Romboutsia</taxon>
    </lineage>
</organism>
<dbReference type="AlphaFoldDB" id="A0A371J1V8"/>
<evidence type="ECO:0000313" key="5">
    <source>
        <dbReference type="Proteomes" id="UP000215694"/>
    </source>
</evidence>
<comment type="caution">
    <text evidence="4">The sequence shown here is derived from an EMBL/GenBank/DDBJ whole genome shotgun (WGS) entry which is preliminary data.</text>
</comment>
<sequence length="300" mass="34131">MNKDTKDPSKSIKGKKSILETDIKDLFNDDIFKKEVSTKGIFISIGVVLVLGLYGYFLIYPKFNEFSSSKNNLESAVSELNKYQQELEELPIKKERLDDLTNEAKIKSQKLSHDMEDGLFLIGLDKIIKSLDIRLLSYQISDSVDYTNFYAIPMSLSVEGDYRRVRELVDYLEEQKNITQVMDYSMSAKMTEIKNETSKRVYWTREDTKYHLDKGCSSMPEGNVLYGTSSQSGGRQPDPDCVGDISNTIEVEVTSNASGDISANINFIVYSSDRDIIKLDTDNPSTWKPGKYNPFQDTLN</sequence>
<dbReference type="EMBL" id="NOJY02000022">
    <property type="protein sequence ID" value="RDY26657.1"/>
    <property type="molecule type" value="Genomic_DNA"/>
</dbReference>
<evidence type="ECO:0000256" key="2">
    <source>
        <dbReference type="SAM" id="MobiDB-lite"/>
    </source>
</evidence>
<feature type="region of interest" description="Disordered" evidence="2">
    <location>
        <begin position="281"/>
        <end position="300"/>
    </location>
</feature>